<name>A0A371WYL8_9HYPH</name>
<accession>A0A371WYL8</accession>
<comment type="caution">
    <text evidence="2">The sequence shown here is derived from an EMBL/GenBank/DDBJ whole genome shotgun (WGS) entry which is preliminary data.</text>
</comment>
<sequence length="114" mass="12251">MRSNLSLRPFSEGRSILGVGVALSDGALDHHSTGEDPNGSKVGARLVDDGYLRPAKRVRSIVLLTRADRVHPFVDRQVMPPGARMIRSAAAARSGVVVDRPASQPGTMEQARPR</sequence>
<evidence type="ECO:0000313" key="3">
    <source>
        <dbReference type="Proteomes" id="UP000264310"/>
    </source>
</evidence>
<evidence type="ECO:0000256" key="1">
    <source>
        <dbReference type="SAM" id="MobiDB-lite"/>
    </source>
</evidence>
<gene>
    <name evidence="2" type="ORF">DYI37_18435</name>
</gene>
<feature type="region of interest" description="Disordered" evidence="1">
    <location>
        <begin position="91"/>
        <end position="114"/>
    </location>
</feature>
<evidence type="ECO:0000313" key="2">
    <source>
        <dbReference type="EMBL" id="RFC62026.1"/>
    </source>
</evidence>
<proteinExistence type="predicted"/>
<organism evidence="2 3">
    <name type="scientific">Fulvimarina endophytica</name>
    <dbReference type="NCBI Taxonomy" id="2293836"/>
    <lineage>
        <taxon>Bacteria</taxon>
        <taxon>Pseudomonadati</taxon>
        <taxon>Pseudomonadota</taxon>
        <taxon>Alphaproteobacteria</taxon>
        <taxon>Hyphomicrobiales</taxon>
        <taxon>Aurantimonadaceae</taxon>
        <taxon>Fulvimarina</taxon>
    </lineage>
</organism>
<keyword evidence="3" id="KW-1185">Reference proteome</keyword>
<reference evidence="2 3" key="1">
    <citation type="submission" date="2018-08" db="EMBL/GenBank/DDBJ databases">
        <title>Fulvimarina sp. 85, whole genome shotgun sequence.</title>
        <authorList>
            <person name="Tuo L."/>
        </authorList>
    </citation>
    <scope>NUCLEOTIDE SEQUENCE [LARGE SCALE GENOMIC DNA]</scope>
    <source>
        <strain evidence="2 3">85</strain>
    </source>
</reference>
<dbReference type="EMBL" id="QURL01000010">
    <property type="protein sequence ID" value="RFC62026.1"/>
    <property type="molecule type" value="Genomic_DNA"/>
</dbReference>
<dbReference type="AlphaFoldDB" id="A0A371WYL8"/>
<dbReference type="Proteomes" id="UP000264310">
    <property type="component" value="Unassembled WGS sequence"/>
</dbReference>
<protein>
    <submittedName>
        <fullName evidence="2">Uncharacterized protein</fullName>
    </submittedName>
</protein>